<keyword evidence="6" id="KW-0963">Cytoplasm</keyword>
<protein>
    <recommendedName>
        <fullName evidence="5">Restriction of telomere capping protein 4</fullName>
    </recommendedName>
</protein>
<evidence type="ECO:0000256" key="7">
    <source>
        <dbReference type="ARBA" id="ARBA00023242"/>
    </source>
</evidence>
<dbReference type="GO" id="GO:0005634">
    <property type="term" value="C:nucleus"/>
    <property type="evidence" value="ECO:0007669"/>
    <property type="project" value="UniProtKB-SubCell"/>
</dbReference>
<evidence type="ECO:0000256" key="8">
    <source>
        <dbReference type="SAM" id="MobiDB-lite"/>
    </source>
</evidence>
<accession>A0AAI8V576</accession>
<feature type="compositionally biased region" description="Polar residues" evidence="8">
    <location>
        <begin position="59"/>
        <end position="71"/>
    </location>
</feature>
<dbReference type="Pfam" id="PF14474">
    <property type="entry name" value="RTC4"/>
    <property type="match status" value="1"/>
</dbReference>
<evidence type="ECO:0000313" key="11">
    <source>
        <dbReference type="Proteomes" id="UP001295740"/>
    </source>
</evidence>
<dbReference type="SMART" id="SM01312">
    <property type="entry name" value="RTC4"/>
    <property type="match status" value="1"/>
</dbReference>
<evidence type="ECO:0000256" key="4">
    <source>
        <dbReference type="ARBA" id="ARBA00009461"/>
    </source>
</evidence>
<dbReference type="InterPro" id="IPR028094">
    <property type="entry name" value="RTC4_C"/>
</dbReference>
<keyword evidence="11" id="KW-1185">Reference proteome</keyword>
<gene>
    <name evidence="10" type="ORF">KHLLAP_LOCUS1641</name>
</gene>
<dbReference type="AlphaFoldDB" id="A0AAI8V576"/>
<feature type="compositionally biased region" description="Basic and acidic residues" evidence="8">
    <location>
        <begin position="28"/>
        <end position="42"/>
    </location>
</feature>
<evidence type="ECO:0000256" key="2">
    <source>
        <dbReference type="ARBA" id="ARBA00004123"/>
    </source>
</evidence>
<comment type="subcellular location">
    <subcellularLocation>
        <location evidence="3">Cytoplasm</location>
    </subcellularLocation>
    <subcellularLocation>
        <location evidence="2">Nucleus</location>
    </subcellularLocation>
</comment>
<keyword evidence="7" id="KW-0539">Nucleus</keyword>
<comment type="caution">
    <text evidence="10">The sequence shown here is derived from an EMBL/GenBank/DDBJ whole genome shotgun (WGS) entry which is preliminary data.</text>
</comment>
<evidence type="ECO:0000256" key="1">
    <source>
        <dbReference type="ARBA" id="ARBA00002738"/>
    </source>
</evidence>
<dbReference type="PANTHER" id="PTHR41391">
    <property type="entry name" value="RESTRICTION OF TELOMERE CAPPING PROTEIN 4"/>
    <property type="match status" value="1"/>
</dbReference>
<organism evidence="10 11">
    <name type="scientific">Anthostomella pinea</name>
    <dbReference type="NCBI Taxonomy" id="933095"/>
    <lineage>
        <taxon>Eukaryota</taxon>
        <taxon>Fungi</taxon>
        <taxon>Dikarya</taxon>
        <taxon>Ascomycota</taxon>
        <taxon>Pezizomycotina</taxon>
        <taxon>Sordariomycetes</taxon>
        <taxon>Xylariomycetidae</taxon>
        <taxon>Xylariales</taxon>
        <taxon>Xylariaceae</taxon>
        <taxon>Anthostomella</taxon>
    </lineage>
</organism>
<dbReference type="EMBL" id="CAUWAG010000003">
    <property type="protein sequence ID" value="CAJ2501173.1"/>
    <property type="molecule type" value="Genomic_DNA"/>
</dbReference>
<feature type="compositionally biased region" description="Basic residues" evidence="8">
    <location>
        <begin position="271"/>
        <end position="281"/>
    </location>
</feature>
<comment type="function">
    <text evidence="1">May be involved in a process influencing telomere capping.</text>
</comment>
<dbReference type="InterPro" id="IPR039024">
    <property type="entry name" value="RTC4"/>
</dbReference>
<dbReference type="Proteomes" id="UP001295740">
    <property type="component" value="Unassembled WGS sequence"/>
</dbReference>
<name>A0AAI8V576_9PEZI</name>
<evidence type="ECO:0000256" key="5">
    <source>
        <dbReference type="ARBA" id="ARBA00015162"/>
    </source>
</evidence>
<evidence type="ECO:0000313" key="10">
    <source>
        <dbReference type="EMBL" id="CAJ2501173.1"/>
    </source>
</evidence>
<dbReference type="PANTHER" id="PTHR41391:SF1">
    <property type="entry name" value="RESTRICTION OF TELOMERE CAPPING PROTEIN 4"/>
    <property type="match status" value="1"/>
</dbReference>
<comment type="similarity">
    <text evidence="4">Belongs to the RTC4 family.</text>
</comment>
<feature type="compositionally biased region" description="Low complexity" evidence="8">
    <location>
        <begin position="139"/>
        <end position="159"/>
    </location>
</feature>
<feature type="domain" description="Restriction of telomere capping protein 4 C-terminal" evidence="9">
    <location>
        <begin position="416"/>
        <end position="533"/>
    </location>
</feature>
<sequence>MSSTIKLEDDPSINAAPLSSTDDEEEDRENRPLFRPAKHDPIDSDSDDAPPRGNIRGTVFQTGRNSQASNTRKGEQEKSKPASGRKTRSDTQAEEPASSAGSKRSADEALGQMDSHLKDEFGFTNKSKGKRARTVGYGSQPRSSQPRSSQKSTQRSSAPRPDSTKGSRKKTFVRHEDSDQDPSLSQSPAKTAFKNVDSFTSDMEDGRSPRKAAFRGVPGSSPMSSPEKPKFKPSSARWDDSPGKPTPRMKKYGSEDEDANFNGLRPSRPTRANKSRAAKARNHVESSESRVEKFSQTPVFKKLDFDELDDLADDGAKDLVASHIEAQTNAGEEDDFEDSQLVTEAFCPMCHQVVDRELLEKHSDHGRMNIKKQAAFCRLHKRKAAMSSGTDKGYPEIDWDTMADRCSRHQDFLRSILEGTQSSYYRDVLKEKVHSGKNRTLLKTDDSLIPGYYGPRGLRIMTEYIMRTLSSVVRKRAVEDRLVSARGYTGYVQAVLVPELTVRLIMEDMSVTELAARQTMQDSVEVGELLYEDAEDVITNLSEDENSED</sequence>
<evidence type="ECO:0000259" key="9">
    <source>
        <dbReference type="SMART" id="SM01312"/>
    </source>
</evidence>
<evidence type="ECO:0000256" key="6">
    <source>
        <dbReference type="ARBA" id="ARBA00022490"/>
    </source>
</evidence>
<dbReference type="GO" id="GO:0005737">
    <property type="term" value="C:cytoplasm"/>
    <property type="evidence" value="ECO:0007669"/>
    <property type="project" value="UniProtKB-SubCell"/>
</dbReference>
<reference evidence="10" key="1">
    <citation type="submission" date="2023-10" db="EMBL/GenBank/DDBJ databases">
        <authorList>
            <person name="Hackl T."/>
        </authorList>
    </citation>
    <scope>NUCLEOTIDE SEQUENCE</scope>
</reference>
<feature type="region of interest" description="Disordered" evidence="8">
    <location>
        <begin position="1"/>
        <end position="290"/>
    </location>
</feature>
<proteinExistence type="inferred from homology"/>
<evidence type="ECO:0000256" key="3">
    <source>
        <dbReference type="ARBA" id="ARBA00004496"/>
    </source>
</evidence>